<evidence type="ECO:0000313" key="1">
    <source>
        <dbReference type="EMBL" id="PWN71379.1"/>
    </source>
</evidence>
<reference evidence="1 2" key="1">
    <citation type="submission" date="2018-04" db="EMBL/GenBank/DDBJ databases">
        <title>Draft Genome Sequence of Phosphate-Solubilizing Chryseobacterium sp. ISE14 that is a Biocontrol and Plant Growth-Promoting Rhizobacterium Isolated from Cucumber.</title>
        <authorList>
            <person name="Jeong J.-J."/>
            <person name="Sang M.K."/>
            <person name="Choi I.-G."/>
            <person name="Kim K.D."/>
        </authorList>
    </citation>
    <scope>NUCLEOTIDE SEQUENCE [LARGE SCALE GENOMIC DNA]</scope>
    <source>
        <strain evidence="1 2">ISE14</strain>
    </source>
</reference>
<evidence type="ECO:0000313" key="2">
    <source>
        <dbReference type="Proteomes" id="UP000236594"/>
    </source>
</evidence>
<dbReference type="EMBL" id="PPED02000001">
    <property type="protein sequence ID" value="PWN71379.1"/>
    <property type="molecule type" value="Genomic_DNA"/>
</dbReference>
<keyword evidence="2" id="KW-1185">Reference proteome</keyword>
<dbReference type="Proteomes" id="UP000236594">
    <property type="component" value="Unassembled WGS sequence"/>
</dbReference>
<accession>A0A316XDV7</accession>
<organism evidence="1 2">
    <name type="scientific">Chryseobacterium phosphatilyticum</name>
    <dbReference type="NCBI Taxonomy" id="475075"/>
    <lineage>
        <taxon>Bacteria</taxon>
        <taxon>Pseudomonadati</taxon>
        <taxon>Bacteroidota</taxon>
        <taxon>Flavobacteriia</taxon>
        <taxon>Flavobacteriales</taxon>
        <taxon>Weeksellaceae</taxon>
        <taxon>Chryseobacterium group</taxon>
        <taxon>Chryseobacterium</taxon>
    </lineage>
</organism>
<gene>
    <name evidence="1" type="ORF">C1631_001785</name>
</gene>
<comment type="caution">
    <text evidence="1">The sequence shown here is derived from an EMBL/GenBank/DDBJ whole genome shotgun (WGS) entry which is preliminary data.</text>
</comment>
<sequence>MDEGHKNTCNMKRTQLFSEVNKSLEYFYYQNPKKLVLSSIITDVRKKLRKLSSGERCNGIKLVRFLIIIVFTKDNDLFNIFNKFLINFNNLLIIIMCDQSRFENH</sequence>
<dbReference type="AlphaFoldDB" id="A0A316XDV7"/>
<proteinExistence type="predicted"/>
<name>A0A316XDV7_9FLAO</name>
<protein>
    <submittedName>
        <fullName evidence="1">Uncharacterized protein</fullName>
    </submittedName>
</protein>